<name>A0A2U3E8Y7_PURLI</name>
<dbReference type="GO" id="GO:0016020">
    <property type="term" value="C:membrane"/>
    <property type="evidence" value="ECO:0007669"/>
    <property type="project" value="TreeGrafter"/>
</dbReference>
<evidence type="ECO:0000313" key="8">
    <source>
        <dbReference type="Proteomes" id="UP000245956"/>
    </source>
</evidence>
<dbReference type="Proteomes" id="UP000245956">
    <property type="component" value="Unassembled WGS sequence"/>
</dbReference>
<keyword evidence="2" id="KW-0813">Transport</keyword>
<evidence type="ECO:0000256" key="1">
    <source>
        <dbReference type="ARBA" id="ARBA00004496"/>
    </source>
</evidence>
<evidence type="ECO:0000313" key="7">
    <source>
        <dbReference type="EMBL" id="PWI70971.1"/>
    </source>
</evidence>
<dbReference type="PANTHER" id="PTHR12894:SF27">
    <property type="entry name" value="TRANSFORMING GROWTH FACTOR-BETA RECEPTOR-ASSOCIATED PROTEIN 1"/>
    <property type="match status" value="1"/>
</dbReference>
<comment type="subcellular location">
    <subcellularLocation>
        <location evidence="1">Cytoplasm</location>
    </subcellularLocation>
</comment>
<feature type="region of interest" description="Disordered" evidence="5">
    <location>
        <begin position="342"/>
        <end position="455"/>
    </location>
</feature>
<gene>
    <name evidence="7" type="ORF">PCL_12339</name>
</gene>
<dbReference type="GO" id="GO:0034058">
    <property type="term" value="P:endosomal vesicle fusion"/>
    <property type="evidence" value="ECO:0007669"/>
    <property type="project" value="TreeGrafter"/>
</dbReference>
<feature type="region of interest" description="Disordered" evidence="5">
    <location>
        <begin position="94"/>
        <end position="117"/>
    </location>
</feature>
<organism evidence="7 8">
    <name type="scientific">Purpureocillium lilacinum</name>
    <name type="common">Paecilomyces lilacinus</name>
    <dbReference type="NCBI Taxonomy" id="33203"/>
    <lineage>
        <taxon>Eukaryota</taxon>
        <taxon>Fungi</taxon>
        <taxon>Dikarya</taxon>
        <taxon>Ascomycota</taxon>
        <taxon>Pezizomycotina</taxon>
        <taxon>Sordariomycetes</taxon>
        <taxon>Hypocreomycetidae</taxon>
        <taxon>Hypocreales</taxon>
        <taxon>Ophiocordycipitaceae</taxon>
        <taxon>Purpureocillium</taxon>
    </lineage>
</organism>
<feature type="compositionally biased region" description="Pro residues" evidence="5">
    <location>
        <begin position="418"/>
        <end position="436"/>
    </location>
</feature>
<protein>
    <recommendedName>
        <fullName evidence="6">CNH domain-containing protein</fullName>
    </recommendedName>
</protein>
<evidence type="ECO:0000256" key="5">
    <source>
        <dbReference type="SAM" id="MobiDB-lite"/>
    </source>
</evidence>
<evidence type="ECO:0000256" key="3">
    <source>
        <dbReference type="ARBA" id="ARBA00022490"/>
    </source>
</evidence>
<dbReference type="InterPro" id="IPR001180">
    <property type="entry name" value="CNH_dom"/>
</dbReference>
<dbReference type="PROSITE" id="PS50219">
    <property type="entry name" value="CNH"/>
    <property type="match status" value="1"/>
</dbReference>
<sequence>MQVAVRQLGWRHRGRFEVGVNCGYVALPPAGAPPTCARLTSGTHLSLARDSSLQSINVRPKTRRIVYLNLLLLLVPQPATVRECLLDDASAAMTTQEPGGNESPRHAPSPHREDGPYVLRPLLDNVPLSADGPQDGIKINCVEYFGLLRSDPATAAGQANRPLDGNLYVGTSASELLHFVKIPPDPSDRSARAVFILASRLSPPYVEAPGALPNTRPGIQQILLLPMVGKACILCNSTATFYSLPELSPVSGTGQVKNCNWIGGVDLNEAPTESATEVTILLSLKRRIQVVRVGEGIQALRNIDYAGSAFTLRRDSIACVADARSYALLDVERRLKIPLMSVSSLDEPPPPEQVGQVQSLSSDTTGGIVRSASSAENRPTSTAQSHSRSVSLGASITGQSRLQEPGQARSQDGEPQQLSPPAPSSSPHPPTEPSDAPPQTDKPLPAAPPDAASASHVLERPATPQPPVLLTPHIASPTPDEFLLVIGTSPSDPGIGMFVSLDGDTTRSTLEFEQYPRQIAVDGKQADLVSSRSGYGEEEEGYVLASMTKKSTDDAGAIHGLEIQRWDAGEEANPERHWLVPHDFKDPNPYGIRSLVGHDEIHFEEIVEKLSLTRFSPFPGPIEASTTSLKSSDSRTALSIERLSKERELFERDDSQDEESLPDGWEAARKSEGEEFTRRLAKAEVKLAVWCREQIWWAARNPLIVQLDSVLDASCPYGCTDPRGIDRHAIFTMLGSIRGRDARTELEFLTLGYLRQKAGLLLLISLLTSSESERLSDGEMSALEEVLVDSKLDPRVVLSLIPGVRNEIVEGRRGTWIYGGVRTVAEAFLRNTSFDEIAKGGISSVSLRVMNFLRRFLSAWRKMKGFGSVPDEHDVFRTVDAALLTVLLELDQPSRRGATSGSTVRAELNDLVDKGVDCFDRAVDLLESYHRLFVLSRLYQSRKRSSDVLATWRRIVEGERDDGQELVDGERRVRDYLRKISSQSLVQEYGIWLARRNPRLGVQVFAEDGARAPKFEPSRAVEILRQEAPDAVKYYLEHLVFGKGHTAYVNELITYYLDVVLGDLESSAASREAVMSAYDSYRALQAPKPTYHHFLRENAPENDEVWQSRLRLLQLLGGAHEYDSAAIKARITSLPGDLLVPETIILAGRERHHEDAIRLLVHRLGDYDTAVAYCLRGGTSVYVPPENRRRGDSLPELEQQERLFQVVLREFLTIDNMGDRVEQTSSLLERFGGWFDVVEVLQLVPDSWSVEVVAGFLVGAMRRLVREKHESMMTRALSGAENVRVNYDVVVGMEEKGPTIEAAN</sequence>
<dbReference type="GO" id="GO:0015031">
    <property type="term" value="P:protein transport"/>
    <property type="evidence" value="ECO:0007669"/>
    <property type="project" value="UniProtKB-KW"/>
</dbReference>
<feature type="region of interest" description="Disordered" evidence="5">
    <location>
        <begin position="649"/>
        <end position="668"/>
    </location>
</feature>
<keyword evidence="3" id="KW-0963">Cytoplasm</keyword>
<dbReference type="GO" id="GO:0005737">
    <property type="term" value="C:cytoplasm"/>
    <property type="evidence" value="ECO:0007669"/>
    <property type="project" value="UniProtKB-SubCell"/>
</dbReference>
<dbReference type="InterPro" id="IPR032914">
    <property type="entry name" value="Vam6/VPS39/TRAP1"/>
</dbReference>
<dbReference type="EMBL" id="LCWV01000008">
    <property type="protein sequence ID" value="PWI70971.1"/>
    <property type="molecule type" value="Genomic_DNA"/>
</dbReference>
<dbReference type="GO" id="GO:0006914">
    <property type="term" value="P:autophagy"/>
    <property type="evidence" value="ECO:0007669"/>
    <property type="project" value="TreeGrafter"/>
</dbReference>
<feature type="compositionally biased region" description="Polar residues" evidence="5">
    <location>
        <begin position="355"/>
        <end position="417"/>
    </location>
</feature>
<evidence type="ECO:0000256" key="4">
    <source>
        <dbReference type="ARBA" id="ARBA00022927"/>
    </source>
</evidence>
<evidence type="ECO:0000259" key="6">
    <source>
        <dbReference type="PROSITE" id="PS50219"/>
    </source>
</evidence>
<evidence type="ECO:0000256" key="2">
    <source>
        <dbReference type="ARBA" id="ARBA00022448"/>
    </source>
</evidence>
<accession>A0A2U3E8Y7</accession>
<keyword evidence="4" id="KW-0653">Protein transport</keyword>
<feature type="domain" description="CNH" evidence="6">
    <location>
        <begin position="136"/>
        <end position="567"/>
    </location>
</feature>
<dbReference type="PANTHER" id="PTHR12894">
    <property type="entry name" value="CNH DOMAIN CONTAINING"/>
    <property type="match status" value="1"/>
</dbReference>
<reference evidence="7 8" key="1">
    <citation type="journal article" date="2016" name="Front. Microbiol.">
        <title>Genome and transcriptome sequences reveal the specific parasitism of the nematophagous Purpureocillium lilacinum 36-1.</title>
        <authorList>
            <person name="Xie J."/>
            <person name="Li S."/>
            <person name="Mo C."/>
            <person name="Xiao X."/>
            <person name="Peng D."/>
            <person name="Wang G."/>
            <person name="Xiao Y."/>
        </authorList>
    </citation>
    <scope>NUCLEOTIDE SEQUENCE [LARGE SCALE GENOMIC DNA]</scope>
    <source>
        <strain evidence="7 8">36-1</strain>
    </source>
</reference>
<comment type="caution">
    <text evidence="7">The sequence shown here is derived from an EMBL/GenBank/DDBJ whole genome shotgun (WGS) entry which is preliminary data.</text>
</comment>
<proteinExistence type="predicted"/>